<reference evidence="2" key="2">
    <citation type="journal article" date="2013" name="Biotechnol. Bioeng.">
        <title>Biochemical characterization and crystal structure of a GH10 xylanase from termite gut bacteria reveal a novel structural feature and significance of its bacterial Ig-like domain.</title>
        <authorList>
            <person name="Han Q."/>
            <person name="Liu N."/>
            <person name="Robinson H."/>
            <person name="Cao L."/>
            <person name="Qian C."/>
            <person name="Wang Q."/>
            <person name="Xie L."/>
            <person name="Ding H."/>
            <person name="Wang Q."/>
            <person name="Huang Y."/>
            <person name="Li J."/>
            <person name="Zhou Z."/>
        </authorList>
    </citation>
    <scope>NUCLEOTIDE SEQUENCE</scope>
</reference>
<dbReference type="Pfam" id="PF21956">
    <property type="entry name" value="DUF6922"/>
    <property type="match status" value="1"/>
</dbReference>
<sequence>MEKVTDPIEAKKLILQLTKAAFWNCDLDKFDYSRDKDYIIKRIVEAGLENDEIIMWKLYSYDDIKNVALNIESLRNDIITYYSFVLKVEEKDFICYNKKPWYKK</sequence>
<reference evidence="2" key="1">
    <citation type="submission" date="2011-10" db="EMBL/GenBank/DDBJ databases">
        <authorList>
            <person name="Ning L."/>
        </authorList>
    </citation>
    <scope>NUCLEOTIDE SEQUENCE</scope>
</reference>
<dbReference type="EMBL" id="JN903693">
    <property type="protein sequence ID" value="AFK83722.1"/>
    <property type="molecule type" value="Genomic_DNA"/>
</dbReference>
<accession>K7PDB1</accession>
<evidence type="ECO:0000313" key="2">
    <source>
        <dbReference type="EMBL" id="AFK83722.1"/>
    </source>
</evidence>
<name>K7PDB1_9BACT</name>
<dbReference type="AlphaFoldDB" id="K7PDB1"/>
<evidence type="ECO:0000259" key="1">
    <source>
        <dbReference type="Pfam" id="PF21956"/>
    </source>
</evidence>
<dbReference type="InterPro" id="IPR053830">
    <property type="entry name" value="DUF6922"/>
</dbReference>
<proteinExistence type="predicted"/>
<organism evidence="2">
    <name type="scientific">uncultured bacterium 35A20</name>
    <dbReference type="NCBI Taxonomy" id="1194347"/>
    <lineage>
        <taxon>Bacteria</taxon>
        <taxon>environmental samples</taxon>
    </lineage>
</organism>
<protein>
    <recommendedName>
        <fullName evidence="1">DUF6922 domain-containing protein</fullName>
    </recommendedName>
</protein>
<feature type="domain" description="DUF6922" evidence="1">
    <location>
        <begin position="18"/>
        <end position="67"/>
    </location>
</feature>